<accession>A0ABW8DDP7</accession>
<feature type="transmembrane region" description="Helical" evidence="13">
    <location>
        <begin position="187"/>
        <end position="211"/>
    </location>
</feature>
<evidence type="ECO:0000256" key="11">
    <source>
        <dbReference type="ARBA" id="ARBA00023004"/>
    </source>
</evidence>
<sequence length="510" mass="57253">MIPATEVVDLSRLQFALTALYHFLFVPLTLGFSVLLAIMETVYVMTGKEIWRKMVKYWGVLFGINFVLGVATGLTMEFEFGTNWSYYSRYVGDVFGAPLAIEGLMAFFLEATFVGLFFFGWERLSKRQHLACTWLLALGTNLSALWILIANGWMQNPVGAYFDYQTMRMEVSSFFDILFNPVGQAKFVHTISAGYVTGSMFVLSISAYFMLKNRNKDFAKRSMTVATTFGLAAALSVVVLGDESGYLANEDQKMKVAAMESMWETEKAPASLTLFGIPDEQTRTTKYALKIPYALGIIATRSFNTPLQGINELIEEGKNRIKDGLLAYNALSILQHEPDNKDAQEQLQSHVKNLGYALLLKKYASNINDATEEQISKAANDLKPKVAPLFFSFRIMVACGFYFILLFALGFYLAAKNKLHSTCWYHRMAFYSLPLPWVAAELGWVVAEYGRQPWVVQGVLPTFMGASSLSTNQVLTSLTGFVLFYTILAVVELYLMVKYIRLGPDGMVLE</sequence>
<evidence type="ECO:0000256" key="9">
    <source>
        <dbReference type="ARBA" id="ARBA00022982"/>
    </source>
</evidence>
<evidence type="ECO:0000256" key="8">
    <source>
        <dbReference type="ARBA" id="ARBA00022723"/>
    </source>
</evidence>
<feature type="transmembrane region" description="Helical" evidence="13">
    <location>
        <begin position="427"/>
        <end position="447"/>
    </location>
</feature>
<evidence type="ECO:0000256" key="6">
    <source>
        <dbReference type="ARBA" id="ARBA00022617"/>
    </source>
</evidence>
<keyword evidence="6 13" id="KW-0349">Heme</keyword>
<evidence type="ECO:0000256" key="5">
    <source>
        <dbReference type="ARBA" id="ARBA00022519"/>
    </source>
</evidence>
<dbReference type="PANTHER" id="PTHR30365">
    <property type="entry name" value="CYTOCHROME D UBIQUINOL OXIDASE"/>
    <property type="match status" value="1"/>
</dbReference>
<feature type="transmembrane region" description="Helical" evidence="13">
    <location>
        <begin position="391"/>
        <end position="415"/>
    </location>
</feature>
<keyword evidence="9 13" id="KW-0249">Electron transport</keyword>
<dbReference type="EMBL" id="JBGORX010000005">
    <property type="protein sequence ID" value="MFJ1269340.1"/>
    <property type="molecule type" value="Genomic_DNA"/>
</dbReference>
<evidence type="ECO:0000256" key="12">
    <source>
        <dbReference type="ARBA" id="ARBA00023136"/>
    </source>
</evidence>
<dbReference type="PIRSF" id="PIRSF006446">
    <property type="entry name" value="Cyt_quinol_oxidase_1"/>
    <property type="match status" value="1"/>
</dbReference>
<organism evidence="14 15">
    <name type="scientific">Legionella lytica</name>
    <dbReference type="NCBI Taxonomy" id="96232"/>
    <lineage>
        <taxon>Bacteria</taxon>
        <taxon>Pseudomonadati</taxon>
        <taxon>Pseudomonadota</taxon>
        <taxon>Gammaproteobacteria</taxon>
        <taxon>Legionellales</taxon>
        <taxon>Legionellaceae</taxon>
        <taxon>Legionella</taxon>
    </lineage>
</organism>
<dbReference type="GO" id="GO:0016491">
    <property type="term" value="F:oxidoreductase activity"/>
    <property type="evidence" value="ECO:0007669"/>
    <property type="project" value="UniProtKB-KW"/>
</dbReference>
<evidence type="ECO:0000256" key="10">
    <source>
        <dbReference type="ARBA" id="ARBA00022989"/>
    </source>
</evidence>
<evidence type="ECO:0000256" key="7">
    <source>
        <dbReference type="ARBA" id="ARBA00022692"/>
    </source>
</evidence>
<evidence type="ECO:0000256" key="13">
    <source>
        <dbReference type="PIRNR" id="PIRNR006446"/>
    </source>
</evidence>
<keyword evidence="14" id="KW-0560">Oxidoreductase</keyword>
<dbReference type="RefSeq" id="WP_400188163.1">
    <property type="nucleotide sequence ID" value="NZ_JBGORX010000005.1"/>
</dbReference>
<evidence type="ECO:0000256" key="3">
    <source>
        <dbReference type="ARBA" id="ARBA00022448"/>
    </source>
</evidence>
<dbReference type="PANTHER" id="PTHR30365:SF0">
    <property type="entry name" value="CYTOCHROME BD-I UBIQUINOL OXIDASE SUBUNIT 1"/>
    <property type="match status" value="1"/>
</dbReference>
<protein>
    <submittedName>
        <fullName evidence="14">Cytochrome ubiquinol oxidase subunit I</fullName>
        <ecNumber evidence="14">1.10.3.-</ecNumber>
    </submittedName>
</protein>
<comment type="subcellular location">
    <subcellularLocation>
        <location evidence="1">Cell inner membrane</location>
        <topology evidence="1">Multi-pass membrane protein</topology>
    </subcellularLocation>
</comment>
<feature type="transmembrane region" description="Helical" evidence="13">
    <location>
        <begin position="131"/>
        <end position="154"/>
    </location>
</feature>
<keyword evidence="15" id="KW-1185">Reference proteome</keyword>
<dbReference type="Pfam" id="PF01654">
    <property type="entry name" value="Cyt_bd_oxida_I"/>
    <property type="match status" value="1"/>
</dbReference>
<keyword evidence="8 13" id="KW-0479">Metal-binding</keyword>
<keyword evidence="12 13" id="KW-0472">Membrane</keyword>
<comment type="similarity">
    <text evidence="2 13">Belongs to the cytochrome ubiquinol oxidase subunit 1 family.</text>
</comment>
<keyword evidence="10 13" id="KW-1133">Transmembrane helix</keyword>
<evidence type="ECO:0000256" key="2">
    <source>
        <dbReference type="ARBA" id="ARBA00009819"/>
    </source>
</evidence>
<comment type="caution">
    <text evidence="14">The sequence shown here is derived from an EMBL/GenBank/DDBJ whole genome shotgun (WGS) entry which is preliminary data.</text>
</comment>
<gene>
    <name evidence="14" type="ORF">ACD661_12300</name>
</gene>
<keyword evidence="5" id="KW-0997">Cell inner membrane</keyword>
<dbReference type="Proteomes" id="UP001615550">
    <property type="component" value="Unassembled WGS sequence"/>
</dbReference>
<proteinExistence type="inferred from homology"/>
<feature type="transmembrane region" description="Helical" evidence="13">
    <location>
        <begin position="20"/>
        <end position="45"/>
    </location>
</feature>
<feature type="transmembrane region" description="Helical" evidence="13">
    <location>
        <begin position="223"/>
        <end position="241"/>
    </location>
</feature>
<evidence type="ECO:0000313" key="15">
    <source>
        <dbReference type="Proteomes" id="UP001615550"/>
    </source>
</evidence>
<keyword evidence="4 13" id="KW-1003">Cell membrane</keyword>
<feature type="transmembrane region" description="Helical" evidence="13">
    <location>
        <begin position="95"/>
        <end position="119"/>
    </location>
</feature>
<feature type="transmembrane region" description="Helical" evidence="13">
    <location>
        <begin position="474"/>
        <end position="497"/>
    </location>
</feature>
<dbReference type="EC" id="1.10.3.-" evidence="14"/>
<keyword evidence="7 13" id="KW-0812">Transmembrane</keyword>
<evidence type="ECO:0000256" key="1">
    <source>
        <dbReference type="ARBA" id="ARBA00004429"/>
    </source>
</evidence>
<reference evidence="14 15" key="1">
    <citation type="submission" date="2024-08" db="EMBL/GenBank/DDBJ databases">
        <title>Draft Genome Sequence of Legionella lytica strain DSB2004, Isolated From a Fire Sprinkler System.</title>
        <authorList>
            <person name="Everhart A.D."/>
            <person name="Kidane D.T."/>
            <person name="Farone A.L."/>
            <person name="Farone M.B."/>
        </authorList>
    </citation>
    <scope>NUCLEOTIDE SEQUENCE [LARGE SCALE GENOMIC DNA]</scope>
    <source>
        <strain evidence="14 15">DSB2004</strain>
    </source>
</reference>
<evidence type="ECO:0000313" key="14">
    <source>
        <dbReference type="EMBL" id="MFJ1269340.1"/>
    </source>
</evidence>
<feature type="transmembrane region" description="Helical" evidence="13">
    <location>
        <begin position="57"/>
        <end position="75"/>
    </location>
</feature>
<keyword evidence="3 13" id="KW-0813">Transport</keyword>
<dbReference type="InterPro" id="IPR002585">
    <property type="entry name" value="Cyt-d_ubiquinol_oxidase_su_1"/>
</dbReference>
<keyword evidence="11 13" id="KW-0408">Iron</keyword>
<name>A0ABW8DDP7_9GAMM</name>
<evidence type="ECO:0000256" key="4">
    <source>
        <dbReference type="ARBA" id="ARBA00022475"/>
    </source>
</evidence>